<evidence type="ECO:0000313" key="3">
    <source>
        <dbReference type="Proteomes" id="UP000829494"/>
    </source>
</evidence>
<gene>
    <name evidence="2" type="ORF">SRIMR7_02635</name>
</gene>
<reference evidence="2 3" key="1">
    <citation type="submission" date="2022-03" db="EMBL/GenBank/DDBJ databases">
        <title>Complete genome of Streptomyces rimosus ssp. rimosus R7 (=ATCC 10970).</title>
        <authorList>
            <person name="Beganovic S."/>
            <person name="Ruckert C."/>
            <person name="Busche T."/>
            <person name="Kalinowski J."/>
            <person name="Wittmann C."/>
        </authorList>
    </citation>
    <scope>NUCLEOTIDE SEQUENCE [LARGE SCALE GENOMIC DNA]</scope>
    <source>
        <strain evidence="2 3">R7</strain>
    </source>
</reference>
<proteinExistence type="predicted"/>
<accession>A0ABY3YU69</accession>
<evidence type="ECO:0000256" key="1">
    <source>
        <dbReference type="SAM" id="MobiDB-lite"/>
    </source>
</evidence>
<organism evidence="2 3">
    <name type="scientific">Streptomyces rimosus subsp. rimosus</name>
    <dbReference type="NCBI Taxonomy" id="132474"/>
    <lineage>
        <taxon>Bacteria</taxon>
        <taxon>Bacillati</taxon>
        <taxon>Actinomycetota</taxon>
        <taxon>Actinomycetes</taxon>
        <taxon>Kitasatosporales</taxon>
        <taxon>Streptomycetaceae</taxon>
        <taxon>Streptomyces</taxon>
    </lineage>
</organism>
<dbReference type="EMBL" id="CP094298">
    <property type="protein sequence ID" value="UNZ01028.1"/>
    <property type="molecule type" value="Genomic_DNA"/>
</dbReference>
<feature type="compositionally biased region" description="Acidic residues" evidence="1">
    <location>
        <begin position="18"/>
        <end position="44"/>
    </location>
</feature>
<sequence>MGSTNGAEPDPPQREEGDIPETDDQTGDENGHEDEDEDPGVPDE</sequence>
<keyword evidence="3" id="KW-1185">Reference proteome</keyword>
<dbReference type="RefSeq" id="WP_255304205.1">
    <property type="nucleotide sequence ID" value="NZ_CP043497.1"/>
</dbReference>
<protein>
    <submittedName>
        <fullName evidence="2">Uncharacterized protein</fullName>
    </submittedName>
</protein>
<dbReference type="Proteomes" id="UP000829494">
    <property type="component" value="Chromosome"/>
</dbReference>
<feature type="region of interest" description="Disordered" evidence="1">
    <location>
        <begin position="1"/>
        <end position="44"/>
    </location>
</feature>
<evidence type="ECO:0000313" key="2">
    <source>
        <dbReference type="EMBL" id="UNZ01028.1"/>
    </source>
</evidence>
<name>A0ABY3YU69_STRRM</name>
<dbReference type="GeneID" id="80025450"/>